<keyword evidence="4" id="KW-1185">Reference proteome</keyword>
<protein>
    <submittedName>
        <fullName evidence="3">Uncharacterized protein</fullName>
    </submittedName>
</protein>
<dbReference type="Proteomes" id="UP000822688">
    <property type="component" value="Chromosome V"/>
</dbReference>
<comment type="caution">
    <text evidence="3">The sequence shown here is derived from an EMBL/GenBank/DDBJ whole genome shotgun (WGS) entry which is preliminary data.</text>
</comment>
<reference evidence="3" key="1">
    <citation type="submission" date="2020-06" db="EMBL/GenBank/DDBJ databases">
        <title>WGS assembly of Ceratodon purpureus strain R40.</title>
        <authorList>
            <person name="Carey S.B."/>
            <person name="Jenkins J."/>
            <person name="Shu S."/>
            <person name="Lovell J.T."/>
            <person name="Sreedasyam A."/>
            <person name="Maumus F."/>
            <person name="Tiley G.P."/>
            <person name="Fernandez-Pozo N."/>
            <person name="Barry K."/>
            <person name="Chen C."/>
            <person name="Wang M."/>
            <person name="Lipzen A."/>
            <person name="Daum C."/>
            <person name="Saski C.A."/>
            <person name="Payton A.C."/>
            <person name="Mcbreen J.C."/>
            <person name="Conrad R.E."/>
            <person name="Kollar L.M."/>
            <person name="Olsson S."/>
            <person name="Huttunen S."/>
            <person name="Landis J.B."/>
            <person name="Wickett N.J."/>
            <person name="Johnson M.G."/>
            <person name="Rensing S.A."/>
            <person name="Grimwood J."/>
            <person name="Schmutz J."/>
            <person name="Mcdaniel S.F."/>
        </authorList>
    </citation>
    <scope>NUCLEOTIDE SEQUENCE</scope>
    <source>
        <strain evidence="3">R40</strain>
    </source>
</reference>
<organism evidence="3 4">
    <name type="scientific">Ceratodon purpureus</name>
    <name type="common">Fire moss</name>
    <name type="synonym">Dicranum purpureum</name>
    <dbReference type="NCBI Taxonomy" id="3225"/>
    <lineage>
        <taxon>Eukaryota</taxon>
        <taxon>Viridiplantae</taxon>
        <taxon>Streptophyta</taxon>
        <taxon>Embryophyta</taxon>
        <taxon>Bryophyta</taxon>
        <taxon>Bryophytina</taxon>
        <taxon>Bryopsida</taxon>
        <taxon>Dicranidae</taxon>
        <taxon>Pseudoditrichales</taxon>
        <taxon>Ditrichaceae</taxon>
        <taxon>Ceratodon</taxon>
    </lineage>
</organism>
<keyword evidence="2" id="KW-0472">Membrane</keyword>
<evidence type="ECO:0000256" key="2">
    <source>
        <dbReference type="SAM" id="Phobius"/>
    </source>
</evidence>
<evidence type="ECO:0000313" key="4">
    <source>
        <dbReference type="Proteomes" id="UP000822688"/>
    </source>
</evidence>
<feature type="transmembrane region" description="Helical" evidence="2">
    <location>
        <begin position="63"/>
        <end position="92"/>
    </location>
</feature>
<dbReference type="AlphaFoldDB" id="A0A8T0HN16"/>
<evidence type="ECO:0000256" key="1">
    <source>
        <dbReference type="SAM" id="MobiDB-lite"/>
    </source>
</evidence>
<dbReference type="EMBL" id="CM026426">
    <property type="protein sequence ID" value="KAG0572216.1"/>
    <property type="molecule type" value="Genomic_DNA"/>
</dbReference>
<evidence type="ECO:0000313" key="3">
    <source>
        <dbReference type="EMBL" id="KAG0572216.1"/>
    </source>
</evidence>
<feature type="region of interest" description="Disordered" evidence="1">
    <location>
        <begin position="1"/>
        <end position="22"/>
    </location>
</feature>
<keyword evidence="2" id="KW-0812">Transmembrane</keyword>
<keyword evidence="2" id="KW-1133">Transmembrane helix</keyword>
<sequence length="93" mass="10704">MRSLENCEDHENPGAEDGDDLKGRKLSLKTCWKGSCHVEDESSVFAQRCVCIPTSPPPGADSYFFFLFNFLFLHSFLLLVLHLFFCILFWLLL</sequence>
<accession>A0A8T0HN16</accession>
<proteinExistence type="predicted"/>
<name>A0A8T0HN16_CERPU</name>
<feature type="compositionally biased region" description="Basic and acidic residues" evidence="1">
    <location>
        <begin position="1"/>
        <end position="13"/>
    </location>
</feature>
<gene>
    <name evidence="3" type="ORF">KC19_VG077100</name>
</gene>